<dbReference type="InterPro" id="IPR001202">
    <property type="entry name" value="WW_dom"/>
</dbReference>
<reference evidence="6" key="1">
    <citation type="journal article" date="2002" name="Science">
        <title>The draft genome of Ciona intestinalis: insights into chordate and vertebrate origins.</title>
        <authorList>
            <person name="Dehal P."/>
            <person name="Satou Y."/>
            <person name="Campbell R.K."/>
            <person name="Chapman J."/>
            <person name="Degnan B."/>
            <person name="De Tomaso A."/>
            <person name="Davidson B."/>
            <person name="Di Gregorio A."/>
            <person name="Gelpke M."/>
            <person name="Goodstein D.M."/>
            <person name="Harafuji N."/>
            <person name="Hastings K.E."/>
            <person name="Ho I."/>
            <person name="Hotta K."/>
            <person name="Huang W."/>
            <person name="Kawashima T."/>
            <person name="Lemaire P."/>
            <person name="Martinez D."/>
            <person name="Meinertzhagen I.A."/>
            <person name="Necula S."/>
            <person name="Nonaka M."/>
            <person name="Putnam N."/>
            <person name="Rash S."/>
            <person name="Saiga H."/>
            <person name="Satake M."/>
            <person name="Terry A."/>
            <person name="Yamada L."/>
            <person name="Wang H.G."/>
            <person name="Awazu S."/>
            <person name="Azumi K."/>
            <person name="Boore J."/>
            <person name="Branno M."/>
            <person name="Chin-Bow S."/>
            <person name="DeSantis R."/>
            <person name="Doyle S."/>
            <person name="Francino P."/>
            <person name="Keys D.N."/>
            <person name="Haga S."/>
            <person name="Hayashi H."/>
            <person name="Hino K."/>
            <person name="Imai K.S."/>
            <person name="Inaba K."/>
            <person name="Kano S."/>
            <person name="Kobayashi K."/>
            <person name="Kobayashi M."/>
            <person name="Lee B.I."/>
            <person name="Makabe K.W."/>
            <person name="Manohar C."/>
            <person name="Matassi G."/>
            <person name="Medina M."/>
            <person name="Mochizuki Y."/>
            <person name="Mount S."/>
            <person name="Morishita T."/>
            <person name="Miura S."/>
            <person name="Nakayama A."/>
            <person name="Nishizaka S."/>
            <person name="Nomoto H."/>
            <person name="Ohta F."/>
            <person name="Oishi K."/>
            <person name="Rigoutsos I."/>
            <person name="Sano M."/>
            <person name="Sasaki A."/>
            <person name="Sasakura Y."/>
            <person name="Shoguchi E."/>
            <person name="Shin-i T."/>
            <person name="Spagnuolo A."/>
            <person name="Stainier D."/>
            <person name="Suzuki M.M."/>
            <person name="Tassy O."/>
            <person name="Takatori N."/>
            <person name="Tokuoka M."/>
            <person name="Yagi K."/>
            <person name="Yoshizaki F."/>
            <person name="Wada S."/>
            <person name="Zhang C."/>
            <person name="Hyatt P.D."/>
            <person name="Larimer F."/>
            <person name="Detter C."/>
            <person name="Doggett N."/>
            <person name="Glavina T."/>
            <person name="Hawkins T."/>
            <person name="Richardson P."/>
            <person name="Lucas S."/>
            <person name="Kohara Y."/>
            <person name="Levine M."/>
            <person name="Satoh N."/>
            <person name="Rokhsar D.S."/>
        </authorList>
    </citation>
    <scope>NUCLEOTIDE SEQUENCE [LARGE SCALE GENOMIC DNA]</scope>
</reference>
<dbReference type="Ensembl" id="ENSCINT00000032022.1">
    <property type="protein sequence ID" value="ENSCINP00000030791.1"/>
    <property type="gene ID" value="ENSCING00000024842.1"/>
</dbReference>
<reference evidence="5" key="3">
    <citation type="submission" date="2025-08" db="UniProtKB">
        <authorList>
            <consortium name="Ensembl"/>
        </authorList>
    </citation>
    <scope>IDENTIFICATION</scope>
</reference>
<evidence type="ECO:0008006" key="7">
    <source>
        <dbReference type="Google" id="ProtNLM"/>
    </source>
</evidence>
<evidence type="ECO:0000256" key="2">
    <source>
        <dbReference type="SAM" id="MobiDB-lite"/>
    </source>
</evidence>
<dbReference type="GO" id="GO:0050821">
    <property type="term" value="P:protein stabilization"/>
    <property type="evidence" value="ECO:0000318"/>
    <property type="project" value="GO_Central"/>
</dbReference>
<feature type="compositionally biased region" description="Low complexity" evidence="2">
    <location>
        <begin position="294"/>
        <end position="334"/>
    </location>
</feature>
<dbReference type="GeneTree" id="ENSGT00940000170175"/>
<dbReference type="FunCoup" id="H2XMA8">
    <property type="interactions" value="4"/>
</dbReference>
<dbReference type="SMART" id="SM00264">
    <property type="entry name" value="BAG"/>
    <property type="match status" value="1"/>
</dbReference>
<dbReference type="OMA" id="QKGEPSM"/>
<feature type="region of interest" description="Disordered" evidence="2">
    <location>
        <begin position="193"/>
        <end position="231"/>
    </location>
</feature>
<dbReference type="Pfam" id="PF00397">
    <property type="entry name" value="WW"/>
    <property type="match status" value="1"/>
</dbReference>
<dbReference type="Pfam" id="PF02179">
    <property type="entry name" value="BAG"/>
    <property type="match status" value="1"/>
</dbReference>
<feature type="compositionally biased region" description="Pro residues" evidence="2">
    <location>
        <begin position="214"/>
        <end position="224"/>
    </location>
</feature>
<dbReference type="InterPro" id="IPR036533">
    <property type="entry name" value="BAG_dom_sf"/>
</dbReference>
<reference evidence="5" key="4">
    <citation type="submission" date="2025-09" db="UniProtKB">
        <authorList>
            <consortium name="Ensembl"/>
        </authorList>
    </citation>
    <scope>IDENTIFICATION</scope>
</reference>
<feature type="coiled-coil region" evidence="1">
    <location>
        <begin position="365"/>
        <end position="392"/>
    </location>
</feature>
<feature type="compositionally biased region" description="Pro residues" evidence="2">
    <location>
        <begin position="335"/>
        <end position="359"/>
    </location>
</feature>
<dbReference type="SUPFAM" id="SSF51045">
    <property type="entry name" value="WW domain"/>
    <property type="match status" value="1"/>
</dbReference>
<dbReference type="Gene3D" id="1.20.58.120">
    <property type="entry name" value="BAG domain"/>
    <property type="match status" value="1"/>
</dbReference>
<dbReference type="GO" id="GO:0005737">
    <property type="term" value="C:cytoplasm"/>
    <property type="evidence" value="ECO:0000318"/>
    <property type="project" value="GO_Central"/>
</dbReference>
<dbReference type="InterPro" id="IPR003103">
    <property type="entry name" value="BAG_domain"/>
</dbReference>
<proteinExistence type="predicted"/>
<accession>H2XMA8</accession>
<dbReference type="HOGENOM" id="CLU_708399_0_0_1"/>
<dbReference type="EMBL" id="EAAA01002723">
    <property type="status" value="NOT_ANNOTATED_CDS"/>
    <property type="molecule type" value="Genomic_DNA"/>
</dbReference>
<evidence type="ECO:0000313" key="5">
    <source>
        <dbReference type="Ensembl" id="ENSCINP00000030791.1"/>
    </source>
</evidence>
<feature type="domain" description="WW" evidence="3">
    <location>
        <begin position="16"/>
        <end position="50"/>
    </location>
</feature>
<name>H2XMA8_CIOIN</name>
<dbReference type="InterPro" id="IPR036020">
    <property type="entry name" value="WW_dom_sf"/>
</dbReference>
<organism evidence="5 6">
    <name type="scientific">Ciona intestinalis</name>
    <name type="common">Transparent sea squirt</name>
    <name type="synonym">Ascidia intestinalis</name>
    <dbReference type="NCBI Taxonomy" id="7719"/>
    <lineage>
        <taxon>Eukaryota</taxon>
        <taxon>Metazoa</taxon>
        <taxon>Chordata</taxon>
        <taxon>Tunicata</taxon>
        <taxon>Ascidiacea</taxon>
        <taxon>Phlebobranchia</taxon>
        <taxon>Cionidae</taxon>
        <taxon>Ciona</taxon>
    </lineage>
</organism>
<feature type="domain" description="BAG" evidence="4">
    <location>
        <begin position="368"/>
        <end position="445"/>
    </location>
</feature>
<sequence length="446" mass="49608">MYQNQYPAPPDLRLNEPLPPGWEMRIDDRTNWPFFIDHNTQRTTWQDPRPVGGPIDTQAPAGTTYVIRHKLIVQKWIVQFKVAFKCGDCVYKALRAYHKVSVLKQSVQQQNGTNQPRVIPVQHIHSGQQQFPMHNPTKMPQPFAPQTSMPMPQQHFPNQVRSTTPDCIAIPVQHFNPGSAQDVSVAVLHEETLKPPTPTSSPGSQYIESEPVYIPTPSPQPQSPVPDDLLTSATTENKADDTIEPDMPQVVHGFLAPCLHLPNFIITSLEAAPKERKVPIQVVHESPKQPNYHPQQGFSTSPPQQQFPNQQQPPQQTQQQPGHRDVPITASPKPTAAPPTPTPPVTQAPKPHMPSPPPAQDDHRVIAARKKIADALSDLESIENDVNQFSGESKDKAYLKLEHLLTKKLLALDEVTAAGAPGESDIRAERKAAVKRVQQTLDVLEL</sequence>
<evidence type="ECO:0000313" key="6">
    <source>
        <dbReference type="Proteomes" id="UP000008144"/>
    </source>
</evidence>
<feature type="region of interest" description="Disordered" evidence="2">
    <location>
        <begin position="287"/>
        <end position="361"/>
    </location>
</feature>
<dbReference type="PRINTS" id="PR01217">
    <property type="entry name" value="PRICHEXTENSN"/>
</dbReference>
<dbReference type="GO" id="GO:0051087">
    <property type="term" value="F:protein-folding chaperone binding"/>
    <property type="evidence" value="ECO:0000318"/>
    <property type="project" value="GO_Central"/>
</dbReference>
<dbReference type="GO" id="GO:0000774">
    <property type="term" value="F:adenyl-nucleotide exchange factor activity"/>
    <property type="evidence" value="ECO:0000318"/>
    <property type="project" value="GO_Central"/>
</dbReference>
<dbReference type="CDD" id="cd00201">
    <property type="entry name" value="WW"/>
    <property type="match status" value="1"/>
</dbReference>
<dbReference type="PROSITE" id="PS01159">
    <property type="entry name" value="WW_DOMAIN_1"/>
    <property type="match status" value="1"/>
</dbReference>
<dbReference type="Proteomes" id="UP000008144">
    <property type="component" value="Chromosome 8"/>
</dbReference>
<dbReference type="SUPFAM" id="SSF63491">
    <property type="entry name" value="BAG domain"/>
    <property type="match status" value="1"/>
</dbReference>
<dbReference type="Gene3D" id="2.20.70.10">
    <property type="match status" value="1"/>
</dbReference>
<dbReference type="STRING" id="7719.ENSCINP00000030791"/>
<keyword evidence="1" id="KW-0175">Coiled coil</keyword>
<evidence type="ECO:0000259" key="3">
    <source>
        <dbReference type="PROSITE" id="PS50020"/>
    </source>
</evidence>
<dbReference type="GO" id="GO:0005829">
    <property type="term" value="C:cytosol"/>
    <property type="evidence" value="ECO:0000318"/>
    <property type="project" value="GO_Central"/>
</dbReference>
<dbReference type="SMART" id="SM00456">
    <property type="entry name" value="WW"/>
    <property type="match status" value="1"/>
</dbReference>
<evidence type="ECO:0000256" key="1">
    <source>
        <dbReference type="SAM" id="Coils"/>
    </source>
</evidence>
<reference evidence="5" key="2">
    <citation type="journal article" date="2008" name="Genome Biol.">
        <title>Improved genome assembly and evidence-based global gene model set for the chordate Ciona intestinalis: new insight into intron and operon populations.</title>
        <authorList>
            <person name="Satou Y."/>
            <person name="Mineta K."/>
            <person name="Ogasawara M."/>
            <person name="Sasakura Y."/>
            <person name="Shoguchi E."/>
            <person name="Ueno K."/>
            <person name="Yamada L."/>
            <person name="Matsumoto J."/>
            <person name="Wasserscheid J."/>
            <person name="Dewar K."/>
            <person name="Wiley G.B."/>
            <person name="Macmil S.L."/>
            <person name="Roe B.A."/>
            <person name="Zeller R.W."/>
            <person name="Hastings K.E."/>
            <person name="Lemaire P."/>
            <person name="Lindquist E."/>
            <person name="Endo T."/>
            <person name="Hotta K."/>
            <person name="Inaba K."/>
        </authorList>
    </citation>
    <scope>NUCLEOTIDE SEQUENCE [LARGE SCALE GENOMIC DNA]</scope>
    <source>
        <strain evidence="5">wild type</strain>
    </source>
</reference>
<dbReference type="PROSITE" id="PS50020">
    <property type="entry name" value="WW_DOMAIN_2"/>
    <property type="match status" value="1"/>
</dbReference>
<dbReference type="GO" id="GO:0005634">
    <property type="term" value="C:nucleus"/>
    <property type="evidence" value="ECO:0000318"/>
    <property type="project" value="GO_Central"/>
</dbReference>
<dbReference type="GO" id="GO:0016020">
    <property type="term" value="C:membrane"/>
    <property type="evidence" value="ECO:0000318"/>
    <property type="project" value="GO_Central"/>
</dbReference>
<protein>
    <recommendedName>
        <fullName evidence="7">WW domain-containing protein</fullName>
    </recommendedName>
</protein>
<dbReference type="InParanoid" id="H2XMA8"/>
<keyword evidence="6" id="KW-1185">Reference proteome</keyword>
<evidence type="ECO:0000259" key="4">
    <source>
        <dbReference type="PROSITE" id="PS51035"/>
    </source>
</evidence>
<dbReference type="AlphaFoldDB" id="H2XMA8"/>
<dbReference type="PROSITE" id="PS51035">
    <property type="entry name" value="BAG"/>
    <property type="match status" value="1"/>
</dbReference>